<organism evidence="2 3">
    <name type="scientific">Comamonas thiooxydans</name>
    <dbReference type="NCBI Taxonomy" id="363952"/>
    <lineage>
        <taxon>Bacteria</taxon>
        <taxon>Pseudomonadati</taxon>
        <taxon>Pseudomonadota</taxon>
        <taxon>Betaproteobacteria</taxon>
        <taxon>Burkholderiales</taxon>
        <taxon>Comamonadaceae</taxon>
        <taxon>Comamonas</taxon>
    </lineage>
</organism>
<evidence type="ECO:0000313" key="3">
    <source>
        <dbReference type="Proteomes" id="UP001161065"/>
    </source>
</evidence>
<dbReference type="RefSeq" id="WP_280008713.1">
    <property type="nucleotide sequence ID" value="NZ_JAOCEK010000015.1"/>
</dbReference>
<comment type="caution">
    <text evidence="2">The sequence shown here is derived from an EMBL/GenBank/DDBJ whole genome shotgun (WGS) entry which is preliminary data.</text>
</comment>
<proteinExistence type="predicted"/>
<name>A0AA42TVZ7_9BURK</name>
<sequence length="74" mass="8202">MKTWFSVYARREACEMAAHPHPSPRAADRRSAPDRASTGTKLLIALQWALTLFGFFCLIGVAVVIAKTPNAWPM</sequence>
<feature type="transmembrane region" description="Helical" evidence="1">
    <location>
        <begin position="42"/>
        <end position="66"/>
    </location>
</feature>
<dbReference type="EMBL" id="JAOCEK010000015">
    <property type="protein sequence ID" value="MDH1335838.1"/>
    <property type="molecule type" value="Genomic_DNA"/>
</dbReference>
<evidence type="ECO:0000313" key="2">
    <source>
        <dbReference type="EMBL" id="MDH1335838.1"/>
    </source>
</evidence>
<dbReference type="Proteomes" id="UP001161065">
    <property type="component" value="Unassembled WGS sequence"/>
</dbReference>
<protein>
    <submittedName>
        <fullName evidence="2">Uncharacterized protein</fullName>
    </submittedName>
</protein>
<keyword evidence="1" id="KW-0812">Transmembrane</keyword>
<keyword evidence="1" id="KW-0472">Membrane</keyword>
<keyword evidence="1" id="KW-1133">Transmembrane helix</keyword>
<reference evidence="2" key="1">
    <citation type="submission" date="2022-09" db="EMBL/GenBank/DDBJ databases">
        <title>Intensive care unit water sources are persistently colonized with multi-drug resistant bacteria and are the site of extensive horizontal gene transfer of antibiotic resistance genes.</title>
        <authorList>
            <person name="Diorio-Toth L."/>
        </authorList>
    </citation>
    <scope>NUCLEOTIDE SEQUENCE</scope>
    <source>
        <strain evidence="2">GD03832</strain>
    </source>
</reference>
<dbReference type="AlphaFoldDB" id="A0AA42TVZ7"/>
<evidence type="ECO:0000256" key="1">
    <source>
        <dbReference type="SAM" id="Phobius"/>
    </source>
</evidence>
<gene>
    <name evidence="2" type="ORF">N5D63_16965</name>
</gene>
<accession>A0AA42TVZ7</accession>